<evidence type="ECO:0000313" key="3">
    <source>
        <dbReference type="Proteomes" id="UP000001542"/>
    </source>
</evidence>
<dbReference type="SUPFAM" id="SSF46934">
    <property type="entry name" value="UBA-like"/>
    <property type="match status" value="1"/>
</dbReference>
<evidence type="ECO:0000256" key="1">
    <source>
        <dbReference type="SAM" id="MobiDB-lite"/>
    </source>
</evidence>
<feature type="region of interest" description="Disordered" evidence="1">
    <location>
        <begin position="127"/>
        <end position="157"/>
    </location>
</feature>
<reference evidence="2" key="2">
    <citation type="journal article" date="2007" name="Science">
        <title>Draft genome sequence of the sexually transmitted pathogen Trichomonas vaginalis.</title>
        <authorList>
            <person name="Carlton J.M."/>
            <person name="Hirt R.P."/>
            <person name="Silva J.C."/>
            <person name="Delcher A.L."/>
            <person name="Schatz M."/>
            <person name="Zhao Q."/>
            <person name="Wortman J.R."/>
            <person name="Bidwell S.L."/>
            <person name="Alsmark U.C.M."/>
            <person name="Besteiro S."/>
            <person name="Sicheritz-Ponten T."/>
            <person name="Noel C.J."/>
            <person name="Dacks J.B."/>
            <person name="Foster P.G."/>
            <person name="Simillion C."/>
            <person name="Van de Peer Y."/>
            <person name="Miranda-Saavedra D."/>
            <person name="Barton G.J."/>
            <person name="Westrop G.D."/>
            <person name="Mueller S."/>
            <person name="Dessi D."/>
            <person name="Fiori P.L."/>
            <person name="Ren Q."/>
            <person name="Paulsen I."/>
            <person name="Zhang H."/>
            <person name="Bastida-Corcuera F.D."/>
            <person name="Simoes-Barbosa A."/>
            <person name="Brown M.T."/>
            <person name="Hayes R.D."/>
            <person name="Mukherjee M."/>
            <person name="Okumura C.Y."/>
            <person name="Schneider R."/>
            <person name="Smith A.J."/>
            <person name="Vanacova S."/>
            <person name="Villalvazo M."/>
            <person name="Haas B.J."/>
            <person name="Pertea M."/>
            <person name="Feldblyum T.V."/>
            <person name="Utterback T.R."/>
            <person name="Shu C.L."/>
            <person name="Osoegawa K."/>
            <person name="de Jong P.J."/>
            <person name="Hrdy I."/>
            <person name="Horvathova L."/>
            <person name="Zubacova Z."/>
            <person name="Dolezal P."/>
            <person name="Malik S.B."/>
            <person name="Logsdon J.M. Jr."/>
            <person name="Henze K."/>
            <person name="Gupta A."/>
            <person name="Wang C.C."/>
            <person name="Dunne R.L."/>
            <person name="Upcroft J.A."/>
            <person name="Upcroft P."/>
            <person name="White O."/>
            <person name="Salzberg S.L."/>
            <person name="Tang P."/>
            <person name="Chiu C.-H."/>
            <person name="Lee Y.-S."/>
            <person name="Embley T.M."/>
            <person name="Coombs G.H."/>
            <person name="Mottram J.C."/>
            <person name="Tachezy J."/>
            <person name="Fraser-Liggett C.M."/>
            <person name="Johnson P.J."/>
        </authorList>
    </citation>
    <scope>NUCLEOTIDE SEQUENCE [LARGE SCALE GENOMIC DNA]</scope>
    <source>
        <strain evidence="2">G3</strain>
    </source>
</reference>
<keyword evidence="3" id="KW-1185">Reference proteome</keyword>
<protein>
    <recommendedName>
        <fullName evidence="4">CUE domain-containing protein</fullName>
    </recommendedName>
</protein>
<dbReference type="VEuPathDB" id="TrichDB:TVAGG3_0712570"/>
<sequence>MATIQDKVNSIAEMFPKHRRDTIEGILMEMNGDEENTISILLDTPENAPPPPKSKSSQPSYPGAGAPSAAPGGYPGAYAAPPPGPGGYPGAYASPMGYPPAGAPAPGGYPGAYAAYSAPPPGPGGYPGAYAAPAAYPSPSNAPKPAPKPKPKPAQLPKFDHIFADDFLRWPDNAEVVRVSRDGTVMPMGPQGVPNQATAPSYPGANPTYPGQPPSYPGAAPSYPGAAPSYPGAAPSYPGAAPSYQPTYNAYGNPTYPGSNQSYPACNPMDDQAPMPTIGVDSNLIPGVDADSNKTAGWWSNFKARFSKKQNSNQYQNLS</sequence>
<dbReference type="CDD" id="cd14279">
    <property type="entry name" value="CUE"/>
    <property type="match status" value="1"/>
</dbReference>
<dbReference type="STRING" id="5722.A2DI57"/>
<dbReference type="EMBL" id="DS113203">
    <property type="protein sequence ID" value="EAY19853.1"/>
    <property type="molecule type" value="Genomic_DNA"/>
</dbReference>
<dbReference type="VEuPathDB" id="TrichDB:TVAG_129610"/>
<feature type="compositionally biased region" description="Low complexity" evidence="1">
    <location>
        <begin position="54"/>
        <end position="79"/>
    </location>
</feature>
<dbReference type="Proteomes" id="UP000001542">
    <property type="component" value="Unassembled WGS sequence"/>
</dbReference>
<accession>A2DI57</accession>
<evidence type="ECO:0008006" key="4">
    <source>
        <dbReference type="Google" id="ProtNLM"/>
    </source>
</evidence>
<gene>
    <name evidence="2" type="ORF">TVAG_129610</name>
</gene>
<dbReference type="Gene3D" id="1.10.8.10">
    <property type="entry name" value="DNA helicase RuvA subunit, C-terminal domain"/>
    <property type="match status" value="1"/>
</dbReference>
<feature type="compositionally biased region" description="Low complexity" evidence="1">
    <location>
        <begin position="128"/>
        <end position="139"/>
    </location>
</feature>
<dbReference type="OrthoDB" id="9942608at2759"/>
<feature type="compositionally biased region" description="Low complexity" evidence="1">
    <location>
        <begin position="217"/>
        <end position="246"/>
    </location>
</feature>
<dbReference type="AlphaFoldDB" id="A2DI57"/>
<name>A2DI57_TRIV3</name>
<feature type="compositionally biased region" description="Polar residues" evidence="1">
    <location>
        <begin position="247"/>
        <end position="264"/>
    </location>
</feature>
<organism evidence="2 3">
    <name type="scientific">Trichomonas vaginalis (strain ATCC PRA-98 / G3)</name>
    <dbReference type="NCBI Taxonomy" id="412133"/>
    <lineage>
        <taxon>Eukaryota</taxon>
        <taxon>Metamonada</taxon>
        <taxon>Parabasalia</taxon>
        <taxon>Trichomonadida</taxon>
        <taxon>Trichomonadidae</taxon>
        <taxon>Trichomonas</taxon>
    </lineage>
</organism>
<dbReference type="InterPro" id="IPR009060">
    <property type="entry name" value="UBA-like_sf"/>
</dbReference>
<dbReference type="InParanoid" id="A2DI57"/>
<feature type="region of interest" description="Disordered" evidence="1">
    <location>
        <begin position="34"/>
        <end position="104"/>
    </location>
</feature>
<evidence type="ECO:0000313" key="2">
    <source>
        <dbReference type="EMBL" id="EAY19853.1"/>
    </source>
</evidence>
<dbReference type="RefSeq" id="XP_001580839.1">
    <property type="nucleotide sequence ID" value="XM_001580789.1"/>
</dbReference>
<dbReference type="KEGG" id="tva:5465383"/>
<proteinExistence type="predicted"/>
<feature type="compositionally biased region" description="Pro residues" evidence="1">
    <location>
        <begin position="140"/>
        <end position="154"/>
    </location>
</feature>
<dbReference type="SMR" id="A2DI57"/>
<feature type="region of interest" description="Disordered" evidence="1">
    <location>
        <begin position="194"/>
        <end position="280"/>
    </location>
</feature>
<reference evidence="2" key="1">
    <citation type="submission" date="2006-10" db="EMBL/GenBank/DDBJ databases">
        <authorList>
            <person name="Amadeo P."/>
            <person name="Zhao Q."/>
            <person name="Wortman J."/>
            <person name="Fraser-Liggett C."/>
            <person name="Carlton J."/>
        </authorList>
    </citation>
    <scope>NUCLEOTIDE SEQUENCE</scope>
    <source>
        <strain evidence="2">G3</strain>
    </source>
</reference>